<feature type="domain" description="Ig-like" evidence="4">
    <location>
        <begin position="39"/>
        <end position="122"/>
    </location>
</feature>
<keyword evidence="3" id="KW-0812">Transmembrane</keyword>
<reference evidence="6 7" key="2">
    <citation type="journal article" date="2021" name="J. Hered.">
        <title>Feather Gene Expression Elucidates the Developmental Basis of Plumage Iridescence in African Starlings.</title>
        <authorList>
            <person name="Rubenstein D.R."/>
            <person name="Corvelo A."/>
            <person name="MacManes M.D."/>
            <person name="Maia R."/>
            <person name="Narzisi G."/>
            <person name="Rousaki A."/>
            <person name="Vandenabeele P."/>
            <person name="Shawkey M.D."/>
            <person name="Solomon J."/>
        </authorList>
    </citation>
    <scope>NUCLEOTIDE SEQUENCE [LARGE SCALE GENOMIC DNA]</scope>
    <source>
        <strain evidence="6">SS15</strain>
    </source>
</reference>
<dbReference type="SMART" id="SM00408">
    <property type="entry name" value="IGc2"/>
    <property type="match status" value="1"/>
</dbReference>
<dbReference type="Proteomes" id="UP000618051">
    <property type="component" value="Unassembled WGS sequence"/>
</dbReference>
<dbReference type="FunFam" id="2.60.40.10:FF:000577">
    <property type="entry name" value="immunoglobulin superfamily DCC subclass member 3"/>
    <property type="match status" value="1"/>
</dbReference>
<dbReference type="OrthoDB" id="9380814at2759"/>
<evidence type="ECO:0000313" key="7">
    <source>
        <dbReference type="Proteomes" id="UP000618051"/>
    </source>
</evidence>
<sequence>MVVPAGPGAVTAVGSASKLREHSMVFAGEGSHSSVYKDPMILVGPENLTLTVHQTAVLECIATGNPRPIVSWSRLDGRPIGVEGIQVLGTGNLMISDLTVQHSGIYVCAANKPGTRVRRTAQGSLVVQGSSGKKTAIMTDMGDWGFYLCRDVSDANYIRKKEKKSKDRAIKSLVGEEGPLKCLEAQINLPRSFEGGTFYRSQRSDLNIALCWASNESLTGGVVEGPNAAPTETEGVTGQCSLVQQIRPPLRFLMFLLPFLLAGITSLGCGVEFSSRWWDGP</sequence>
<dbReference type="Gene3D" id="2.60.40.10">
    <property type="entry name" value="Immunoglobulins"/>
    <property type="match status" value="1"/>
</dbReference>
<keyword evidence="3" id="KW-1133">Transmembrane helix</keyword>
<reference evidence="6" key="3">
    <citation type="submission" date="2022-01" db="EMBL/GenBank/DDBJ databases">
        <authorList>
            <person name="Rubenstein D.R."/>
        </authorList>
    </citation>
    <scope>NUCLEOTIDE SEQUENCE</scope>
    <source>
        <strain evidence="6">SS15</strain>
        <tissue evidence="6">Liver</tissue>
    </source>
</reference>
<gene>
    <name evidence="6" type="ORF">IHE44_0002884</name>
    <name evidence="5" type="ORF">IHE44_005101</name>
</gene>
<evidence type="ECO:0000256" key="2">
    <source>
        <dbReference type="ARBA" id="ARBA00023157"/>
    </source>
</evidence>
<dbReference type="InterPro" id="IPR013783">
    <property type="entry name" value="Ig-like_fold"/>
</dbReference>
<dbReference type="InterPro" id="IPR036179">
    <property type="entry name" value="Ig-like_dom_sf"/>
</dbReference>
<dbReference type="InterPro" id="IPR003599">
    <property type="entry name" value="Ig_sub"/>
</dbReference>
<protein>
    <recommendedName>
        <fullName evidence="4">Ig-like domain-containing protein</fullName>
    </recommendedName>
</protein>
<evidence type="ECO:0000313" key="5">
    <source>
        <dbReference type="EMBL" id="KAG0135562.1"/>
    </source>
</evidence>
<dbReference type="EMBL" id="JADDUC010000003">
    <property type="protein sequence ID" value="KAG0135562.1"/>
    <property type="molecule type" value="Genomic_DNA"/>
</dbReference>
<dbReference type="PANTHER" id="PTHR44170">
    <property type="entry name" value="PROTEIN SIDEKICK"/>
    <property type="match status" value="1"/>
</dbReference>
<keyword evidence="3" id="KW-0472">Membrane</keyword>
<evidence type="ECO:0000259" key="4">
    <source>
        <dbReference type="PROSITE" id="PS50835"/>
    </source>
</evidence>
<proteinExistence type="predicted"/>
<keyword evidence="2" id="KW-1015">Disulfide bond</keyword>
<evidence type="ECO:0000313" key="6">
    <source>
        <dbReference type="EMBL" id="KAI1235244.1"/>
    </source>
</evidence>
<accession>A0A835U1P8</accession>
<keyword evidence="7" id="KW-1185">Reference proteome</keyword>
<reference evidence="5" key="1">
    <citation type="submission" date="2020-10" db="EMBL/GenBank/DDBJ databases">
        <title>Feather gene expression reveals the developmental basis of iridescence in African starlings.</title>
        <authorList>
            <person name="Rubenstein D.R."/>
        </authorList>
    </citation>
    <scope>NUCLEOTIDE SEQUENCE</scope>
    <source>
        <strain evidence="5">SS15</strain>
        <tissue evidence="5">Liver</tissue>
    </source>
</reference>
<dbReference type="PANTHER" id="PTHR44170:SF20">
    <property type="entry name" value="IMMUNOGLOBULIN SUPERFAMILY DCC SUBCLASS MEMBER 3"/>
    <property type="match status" value="1"/>
</dbReference>
<dbReference type="InterPro" id="IPR007110">
    <property type="entry name" value="Ig-like_dom"/>
</dbReference>
<dbReference type="GO" id="GO:0098609">
    <property type="term" value="P:cell-cell adhesion"/>
    <property type="evidence" value="ECO:0007669"/>
    <property type="project" value="TreeGrafter"/>
</dbReference>
<dbReference type="EMBL" id="JADDUC020000013">
    <property type="protein sequence ID" value="KAI1235244.1"/>
    <property type="molecule type" value="Genomic_DNA"/>
</dbReference>
<dbReference type="PROSITE" id="PS50835">
    <property type="entry name" value="IG_LIKE"/>
    <property type="match status" value="1"/>
</dbReference>
<dbReference type="SMART" id="SM00409">
    <property type="entry name" value="IG"/>
    <property type="match status" value="1"/>
</dbReference>
<comment type="caution">
    <text evidence="5">The sequence shown here is derived from an EMBL/GenBank/DDBJ whole genome shotgun (WGS) entry which is preliminary data.</text>
</comment>
<dbReference type="InterPro" id="IPR003598">
    <property type="entry name" value="Ig_sub2"/>
</dbReference>
<name>A0A835U1P8_9PASS</name>
<keyword evidence="1" id="KW-0677">Repeat</keyword>
<evidence type="ECO:0000256" key="1">
    <source>
        <dbReference type="ARBA" id="ARBA00022737"/>
    </source>
</evidence>
<dbReference type="Pfam" id="PF13927">
    <property type="entry name" value="Ig_3"/>
    <property type="match status" value="1"/>
</dbReference>
<evidence type="ECO:0000256" key="3">
    <source>
        <dbReference type="SAM" id="Phobius"/>
    </source>
</evidence>
<dbReference type="AlphaFoldDB" id="A0A835U1P8"/>
<dbReference type="SUPFAM" id="SSF48726">
    <property type="entry name" value="Immunoglobulin"/>
    <property type="match status" value="1"/>
</dbReference>
<feature type="transmembrane region" description="Helical" evidence="3">
    <location>
        <begin position="252"/>
        <end position="273"/>
    </location>
</feature>
<organism evidence="5">
    <name type="scientific">Lamprotornis superbus</name>
    <dbReference type="NCBI Taxonomy" id="245042"/>
    <lineage>
        <taxon>Eukaryota</taxon>
        <taxon>Metazoa</taxon>
        <taxon>Chordata</taxon>
        <taxon>Craniata</taxon>
        <taxon>Vertebrata</taxon>
        <taxon>Euteleostomi</taxon>
        <taxon>Archelosauria</taxon>
        <taxon>Archosauria</taxon>
        <taxon>Dinosauria</taxon>
        <taxon>Saurischia</taxon>
        <taxon>Theropoda</taxon>
        <taxon>Coelurosauria</taxon>
        <taxon>Aves</taxon>
        <taxon>Neognathae</taxon>
        <taxon>Neoaves</taxon>
        <taxon>Telluraves</taxon>
        <taxon>Australaves</taxon>
        <taxon>Passeriformes</taxon>
        <taxon>Sturnidae</taxon>
        <taxon>Lamprotornis</taxon>
    </lineage>
</organism>